<protein>
    <recommendedName>
        <fullName evidence="1">HNH nuclease domain-containing protein</fullName>
    </recommendedName>
</protein>
<dbReference type="VEuPathDB" id="FungiDB:SAPIO_CDS9316"/>
<dbReference type="Proteomes" id="UP000028545">
    <property type="component" value="Unassembled WGS sequence"/>
</dbReference>
<dbReference type="RefSeq" id="XP_016639255.1">
    <property type="nucleotide sequence ID" value="XM_016790745.1"/>
</dbReference>
<dbReference type="AlphaFoldDB" id="A0A084FWJ4"/>
<proteinExistence type="predicted"/>
<gene>
    <name evidence="2" type="ORF">SAPIO_CDS9316</name>
</gene>
<sequence>MATTTVFFYASEKAAALLKISVVLTEDADADPPRHPSKSPTEAEKCRERDRKCVLSGAARPHVCRIFPFILTKRCTHLEDTLWPVIRTFWGKEYADHIQVFLVHNPHIIDSAQNMICLSPLLQQWWRKAYFALEPYKKLPDGVRVRFRWLKRTTFTVNDKLETLAIDPRDCLVWHQEEGVIAMKDLVSGHPLLDGTLFDLTSDDPQKQVSFGLLQLQWDILRIAALSGAVEAVEDPSWNPDDDGLSE</sequence>
<dbReference type="Pfam" id="PF13391">
    <property type="entry name" value="HNH_2"/>
    <property type="match status" value="1"/>
</dbReference>
<evidence type="ECO:0000313" key="3">
    <source>
        <dbReference type="Proteomes" id="UP000028545"/>
    </source>
</evidence>
<evidence type="ECO:0000259" key="1">
    <source>
        <dbReference type="Pfam" id="PF13391"/>
    </source>
</evidence>
<feature type="domain" description="HNH nuclease" evidence="1">
    <location>
        <begin position="53"/>
        <end position="133"/>
    </location>
</feature>
<comment type="caution">
    <text evidence="2">The sequence shown here is derived from an EMBL/GenBank/DDBJ whole genome shotgun (WGS) entry which is preliminary data.</text>
</comment>
<accession>A0A084FWJ4</accession>
<keyword evidence="3" id="KW-1185">Reference proteome</keyword>
<dbReference type="InterPro" id="IPR003615">
    <property type="entry name" value="HNH_nuc"/>
</dbReference>
<organism evidence="2 3">
    <name type="scientific">Pseudallescheria apiosperma</name>
    <name type="common">Scedosporium apiospermum</name>
    <dbReference type="NCBI Taxonomy" id="563466"/>
    <lineage>
        <taxon>Eukaryota</taxon>
        <taxon>Fungi</taxon>
        <taxon>Dikarya</taxon>
        <taxon>Ascomycota</taxon>
        <taxon>Pezizomycotina</taxon>
        <taxon>Sordariomycetes</taxon>
        <taxon>Hypocreomycetidae</taxon>
        <taxon>Microascales</taxon>
        <taxon>Microascaceae</taxon>
        <taxon>Scedosporium</taxon>
    </lineage>
</organism>
<name>A0A084FWJ4_PSEDA</name>
<reference evidence="2 3" key="1">
    <citation type="journal article" date="2014" name="Genome Announc.">
        <title>Draft genome sequence of the pathogenic fungus Scedosporium apiospermum.</title>
        <authorList>
            <person name="Vandeputte P."/>
            <person name="Ghamrawi S."/>
            <person name="Rechenmann M."/>
            <person name="Iltis A."/>
            <person name="Giraud S."/>
            <person name="Fleury M."/>
            <person name="Thornton C."/>
            <person name="Delhaes L."/>
            <person name="Meyer W."/>
            <person name="Papon N."/>
            <person name="Bouchara J.P."/>
        </authorList>
    </citation>
    <scope>NUCLEOTIDE SEQUENCE [LARGE SCALE GENOMIC DNA]</scope>
    <source>
        <strain evidence="2 3">IHEM 14462</strain>
    </source>
</reference>
<dbReference type="GeneID" id="27728388"/>
<dbReference type="EMBL" id="JOWA01000143">
    <property type="protein sequence ID" value="KEZ39456.1"/>
    <property type="molecule type" value="Genomic_DNA"/>
</dbReference>
<dbReference type="OrthoDB" id="5416097at2759"/>
<dbReference type="HOGENOM" id="CLU_1125083_0_0_1"/>
<evidence type="ECO:0000313" key="2">
    <source>
        <dbReference type="EMBL" id="KEZ39456.1"/>
    </source>
</evidence>
<dbReference type="OMA" id="CENEDME"/>
<dbReference type="KEGG" id="sapo:SAPIO_CDS9316"/>